<accession>F5HIT3</accession>
<keyword evidence="13" id="KW-0732">Signal</keyword>
<evidence type="ECO:0000256" key="4">
    <source>
        <dbReference type="ARBA" id="ARBA00022771"/>
    </source>
</evidence>
<dbReference type="GO" id="GO:0005634">
    <property type="term" value="C:nucleus"/>
    <property type="evidence" value="ECO:0007669"/>
    <property type="project" value="UniProtKB-SubCell"/>
</dbReference>
<dbReference type="PANTHER" id="PTHR10071:SF337">
    <property type="entry name" value="GATA-BINDING FACTOR A"/>
    <property type="match status" value="1"/>
</dbReference>
<feature type="domain" description="GATA-type" evidence="14">
    <location>
        <begin position="758"/>
        <end position="812"/>
    </location>
</feature>
<feature type="compositionally biased region" description="Polar residues" evidence="12">
    <location>
        <begin position="947"/>
        <end position="972"/>
    </location>
</feature>
<reference evidence="15" key="1">
    <citation type="journal article" date="2002" name="Science">
        <title>The genome sequence of the malaria mosquito Anopheles gambiae.</title>
        <authorList>
            <person name="Holt R.A."/>
            <person name="Subramanian G.M."/>
            <person name="Halpern A."/>
            <person name="Sutton G.G."/>
            <person name="Charlab R."/>
            <person name="Nusskern D.R."/>
            <person name="Wincker P."/>
            <person name="Clark A.G."/>
            <person name="Ribeiro J.M."/>
            <person name="Wides R."/>
            <person name="Salzberg S.L."/>
            <person name="Loftus B."/>
            <person name="Yandell M."/>
            <person name="Majoros W.H."/>
            <person name="Rusch D.B."/>
            <person name="Lai Z."/>
            <person name="Kraft C.L."/>
            <person name="Abril J.F."/>
            <person name="Anthouard V."/>
            <person name="Arensburger P."/>
            <person name="Atkinson P.W."/>
            <person name="Baden H."/>
            <person name="de Berardinis V."/>
            <person name="Baldwin D."/>
            <person name="Benes V."/>
            <person name="Biedler J."/>
            <person name="Blass C."/>
            <person name="Bolanos R."/>
            <person name="Boscus D."/>
            <person name="Barnstead M."/>
            <person name="Cai S."/>
            <person name="Center A."/>
            <person name="Chaturverdi K."/>
            <person name="Christophides G.K."/>
            <person name="Chrystal M.A."/>
            <person name="Clamp M."/>
            <person name="Cravchik A."/>
            <person name="Curwen V."/>
            <person name="Dana A."/>
            <person name="Delcher A."/>
            <person name="Dew I."/>
            <person name="Evans C.A."/>
            <person name="Flanigan M."/>
            <person name="Grundschober-Freimoser A."/>
            <person name="Friedli L."/>
            <person name="Gu Z."/>
            <person name="Guan P."/>
            <person name="Guigo R."/>
            <person name="Hillenmeyer M.E."/>
            <person name="Hladun S.L."/>
            <person name="Hogan J.R."/>
            <person name="Hong Y.S."/>
            <person name="Hoover J."/>
            <person name="Jaillon O."/>
            <person name="Ke Z."/>
            <person name="Kodira C."/>
            <person name="Kokoza E."/>
            <person name="Koutsos A."/>
            <person name="Letunic I."/>
            <person name="Levitsky A."/>
            <person name="Liang Y."/>
            <person name="Lin J.J."/>
            <person name="Lobo N.F."/>
            <person name="Lopez J.R."/>
            <person name="Malek J.A."/>
            <person name="McIntosh T.C."/>
            <person name="Meister S."/>
            <person name="Miller J."/>
            <person name="Mobarry C."/>
            <person name="Mongin E."/>
            <person name="Murphy S.D."/>
            <person name="O'Brochta D.A."/>
            <person name="Pfannkoch C."/>
            <person name="Qi R."/>
            <person name="Regier M.A."/>
            <person name="Remington K."/>
            <person name="Shao H."/>
            <person name="Sharakhova M.V."/>
            <person name="Sitter C.D."/>
            <person name="Shetty J."/>
            <person name="Smith T.J."/>
            <person name="Strong R."/>
            <person name="Sun J."/>
            <person name="Thomasova D."/>
            <person name="Ton L.Q."/>
            <person name="Topalis P."/>
            <person name="Tu Z."/>
            <person name="Unger M.F."/>
            <person name="Walenz B."/>
            <person name="Wang A."/>
            <person name="Wang J."/>
            <person name="Wang M."/>
            <person name="Wang X."/>
            <person name="Woodford K.J."/>
            <person name="Wortman J.R."/>
            <person name="Wu M."/>
            <person name="Yao A."/>
            <person name="Zdobnov E.M."/>
            <person name="Zhang H."/>
            <person name="Zhao Q."/>
            <person name="Zhao S."/>
            <person name="Zhu S.C."/>
            <person name="Zhimulev I."/>
            <person name="Coluzzi M."/>
            <person name="della Torre A."/>
            <person name="Roth C.W."/>
            <person name="Louis C."/>
            <person name="Kalush F."/>
            <person name="Mural R.J."/>
            <person name="Myers E.W."/>
            <person name="Adams M.D."/>
            <person name="Smith H.O."/>
            <person name="Broder S."/>
            <person name="Gardner M.J."/>
            <person name="Fraser C.M."/>
            <person name="Birney E."/>
            <person name="Bork P."/>
            <person name="Brey P.T."/>
            <person name="Venter J.C."/>
            <person name="Weissenbach J."/>
            <person name="Kafatos F.C."/>
            <person name="Collins F.H."/>
            <person name="Hoffman S.L."/>
        </authorList>
    </citation>
    <scope>NUCLEOTIDE SEQUENCE [LARGE SCALE GENOMIC DNA]</scope>
    <source>
        <strain evidence="15">PEST</strain>
    </source>
</reference>
<evidence type="ECO:0000256" key="1">
    <source>
        <dbReference type="ARBA" id="ARBA00004123"/>
    </source>
</evidence>
<keyword evidence="5" id="KW-0862">Zinc</keyword>
<dbReference type="OMA" id="SHAHDEY"/>
<feature type="compositionally biased region" description="Polar residues" evidence="12">
    <location>
        <begin position="1148"/>
        <end position="1157"/>
    </location>
</feature>
<dbReference type="InterPro" id="IPR000679">
    <property type="entry name" value="Znf_GATA"/>
</dbReference>
<dbReference type="InterPro" id="IPR039355">
    <property type="entry name" value="Transcription_factor_GATA"/>
</dbReference>
<dbReference type="Gene3D" id="3.30.50.10">
    <property type="entry name" value="Erythroid Transcription Factor GATA-1, subunit A"/>
    <property type="match status" value="2"/>
</dbReference>
<reference evidence="15" key="3">
    <citation type="journal article" date="2004" name="Trends Parasitol.">
        <title>The Anopheles gambiae genome: an update.</title>
        <authorList>
            <person name="Mongin E."/>
            <person name="Louis C."/>
            <person name="Holt R.A."/>
            <person name="Birney E."/>
            <person name="Collins F.H."/>
        </authorList>
    </citation>
    <scope>NUCLEOTIDE SEQUENCE</scope>
    <source>
        <strain evidence="15">PEST</strain>
    </source>
</reference>
<evidence type="ECO:0000256" key="3">
    <source>
        <dbReference type="ARBA" id="ARBA00022737"/>
    </source>
</evidence>
<dbReference type="SUPFAM" id="SSF57716">
    <property type="entry name" value="Glucocorticoid receptor-like (DNA-binding domain)"/>
    <property type="match status" value="2"/>
</dbReference>
<dbReference type="GO" id="GO:0003700">
    <property type="term" value="F:DNA-binding transcription factor activity"/>
    <property type="evidence" value="ECO:0007669"/>
    <property type="project" value="InterPro"/>
</dbReference>
<dbReference type="EMBL" id="AAAB01008799">
    <property type="protein sequence ID" value="EGK96194.1"/>
    <property type="molecule type" value="Genomic_DNA"/>
</dbReference>
<feature type="domain" description="GATA-type" evidence="14">
    <location>
        <begin position="812"/>
        <end position="865"/>
    </location>
</feature>
<dbReference type="PaxDb" id="7165-AGAP002238-PB"/>
<dbReference type="GO" id="GO:0006357">
    <property type="term" value="P:regulation of transcription by RNA polymerase II"/>
    <property type="evidence" value="ECO:0007669"/>
    <property type="project" value="InterPro"/>
</dbReference>
<feature type="compositionally biased region" description="Basic and acidic residues" evidence="12">
    <location>
        <begin position="493"/>
        <end position="504"/>
    </location>
</feature>
<organism evidence="15">
    <name type="scientific">Anopheles gambiae</name>
    <name type="common">African malaria mosquito</name>
    <dbReference type="NCBI Taxonomy" id="7165"/>
    <lineage>
        <taxon>Eukaryota</taxon>
        <taxon>Metazoa</taxon>
        <taxon>Ecdysozoa</taxon>
        <taxon>Arthropoda</taxon>
        <taxon>Hexapoda</taxon>
        <taxon>Insecta</taxon>
        <taxon>Pterygota</taxon>
        <taxon>Neoptera</taxon>
        <taxon>Endopterygota</taxon>
        <taxon>Diptera</taxon>
        <taxon>Nematocera</taxon>
        <taxon>Culicoidea</taxon>
        <taxon>Culicidae</taxon>
        <taxon>Anophelinae</taxon>
        <taxon>Anopheles</taxon>
    </lineage>
</organism>
<dbReference type="STRING" id="7165.F5HIT3"/>
<feature type="region of interest" description="Disordered" evidence="12">
    <location>
        <begin position="1108"/>
        <end position="1157"/>
    </location>
</feature>
<keyword evidence="8" id="KW-0010">Activator</keyword>
<feature type="signal peptide" evidence="13">
    <location>
        <begin position="1"/>
        <end position="16"/>
    </location>
</feature>
<feature type="region of interest" description="Disordered" evidence="12">
    <location>
        <begin position="466"/>
        <end position="504"/>
    </location>
</feature>
<evidence type="ECO:0000259" key="14">
    <source>
        <dbReference type="PROSITE" id="PS50114"/>
    </source>
</evidence>
<keyword evidence="3" id="KW-0677">Repeat</keyword>
<dbReference type="PROSITE" id="PS50114">
    <property type="entry name" value="GATA_ZN_FINGER_2"/>
    <property type="match status" value="2"/>
</dbReference>
<keyword evidence="9" id="KW-0804">Transcription</keyword>
<feature type="region of interest" description="Disordered" evidence="12">
    <location>
        <begin position="920"/>
        <end position="972"/>
    </location>
</feature>
<comment type="subcellular location">
    <subcellularLocation>
        <location evidence="1">Nucleus</location>
    </subcellularLocation>
</comment>
<keyword evidence="6" id="KW-0805">Transcription regulation</keyword>
<keyword evidence="2" id="KW-0479">Metal-binding</keyword>
<dbReference type="PANTHER" id="PTHR10071">
    <property type="entry name" value="TRANSCRIPTION FACTOR GATA FAMILY MEMBER"/>
    <property type="match status" value="1"/>
</dbReference>
<keyword evidence="4 11" id="KW-0863">Zinc-finger</keyword>
<dbReference type="VEuPathDB" id="VectorBase:AGAMI1_014174"/>
<evidence type="ECO:0000256" key="6">
    <source>
        <dbReference type="ARBA" id="ARBA00023015"/>
    </source>
</evidence>
<dbReference type="PRINTS" id="PR00619">
    <property type="entry name" value="GATAZNFINGER"/>
</dbReference>
<feature type="compositionally biased region" description="Polar residues" evidence="12">
    <location>
        <begin position="173"/>
        <end position="190"/>
    </location>
</feature>
<dbReference type="AlphaFoldDB" id="F5HIT3"/>
<gene>
    <name evidence="15" type="ORF">AgaP_AGAP002238</name>
</gene>
<evidence type="ECO:0000256" key="2">
    <source>
        <dbReference type="ARBA" id="ARBA00022723"/>
    </source>
</evidence>
<evidence type="ECO:0000256" key="11">
    <source>
        <dbReference type="PROSITE-ProRule" id="PRU00094"/>
    </source>
</evidence>
<feature type="compositionally biased region" description="Low complexity" evidence="12">
    <location>
        <begin position="872"/>
        <end position="898"/>
    </location>
</feature>
<feature type="region of interest" description="Disordered" evidence="12">
    <location>
        <begin position="42"/>
        <end position="146"/>
    </location>
</feature>
<feature type="region of interest" description="Disordered" evidence="12">
    <location>
        <begin position="399"/>
        <end position="437"/>
    </location>
</feature>
<feature type="compositionally biased region" description="Low complexity" evidence="12">
    <location>
        <begin position="925"/>
        <end position="937"/>
    </location>
</feature>
<feature type="compositionally biased region" description="Basic residues" evidence="12">
    <location>
        <begin position="414"/>
        <end position="433"/>
    </location>
</feature>
<evidence type="ECO:0000256" key="5">
    <source>
        <dbReference type="ARBA" id="ARBA00022833"/>
    </source>
</evidence>
<dbReference type="InterPro" id="IPR013088">
    <property type="entry name" value="Znf_NHR/GATA"/>
</dbReference>
<feature type="region of interest" description="Disordered" evidence="12">
    <location>
        <begin position="340"/>
        <end position="369"/>
    </location>
</feature>
<dbReference type="GO" id="GO:0008270">
    <property type="term" value="F:zinc ion binding"/>
    <property type="evidence" value="ECO:0007669"/>
    <property type="project" value="UniProtKB-KW"/>
</dbReference>
<evidence type="ECO:0000256" key="13">
    <source>
        <dbReference type="SAM" id="SignalP"/>
    </source>
</evidence>
<reference evidence="15" key="2">
    <citation type="submission" date="2002-03" db="EMBL/GenBank/DDBJ databases">
        <authorList>
            <consortium name="The Anopheles Genome Sequencing Consortium"/>
        </authorList>
    </citation>
    <scope>NUCLEOTIDE SEQUENCE</scope>
    <source>
        <strain evidence="15">PEST</strain>
    </source>
</reference>
<keyword evidence="7" id="KW-0238">DNA-binding</keyword>
<dbReference type="HOGENOM" id="CLU_275741_0_0_1"/>
<dbReference type="CDD" id="cd00202">
    <property type="entry name" value="ZnF_GATA"/>
    <property type="match status" value="2"/>
</dbReference>
<dbReference type="FunFam" id="3.30.50.10:FF:000001">
    <property type="entry name" value="GATA transcription factor (GATAd)"/>
    <property type="match status" value="1"/>
</dbReference>
<dbReference type="GO" id="GO:0043565">
    <property type="term" value="F:sequence-specific DNA binding"/>
    <property type="evidence" value="ECO:0007669"/>
    <property type="project" value="InterPro"/>
</dbReference>
<feature type="compositionally biased region" description="Low complexity" evidence="12">
    <location>
        <begin position="43"/>
        <end position="60"/>
    </location>
</feature>
<protein>
    <submittedName>
        <fullName evidence="15">AGAP002238-PB</fullName>
    </submittedName>
</protein>
<evidence type="ECO:0000256" key="12">
    <source>
        <dbReference type="SAM" id="MobiDB-lite"/>
    </source>
</evidence>
<dbReference type="SMART" id="SM00401">
    <property type="entry name" value="ZnF_GATA"/>
    <property type="match status" value="2"/>
</dbReference>
<evidence type="ECO:0000256" key="8">
    <source>
        <dbReference type="ARBA" id="ARBA00023159"/>
    </source>
</evidence>
<proteinExistence type="predicted"/>
<dbReference type="eggNOG" id="KOG1601">
    <property type="taxonomic scope" value="Eukaryota"/>
</dbReference>
<feature type="region of interest" description="Disordered" evidence="12">
    <location>
        <begin position="535"/>
        <end position="570"/>
    </location>
</feature>
<dbReference type="PROSITE" id="PS00344">
    <property type="entry name" value="GATA_ZN_FINGER_1"/>
    <property type="match status" value="2"/>
</dbReference>
<name>F5HIT3_ANOGA</name>
<feature type="chain" id="PRO_5030169169" evidence="13">
    <location>
        <begin position="17"/>
        <end position="1157"/>
    </location>
</feature>
<evidence type="ECO:0000256" key="9">
    <source>
        <dbReference type="ARBA" id="ARBA00023163"/>
    </source>
</evidence>
<feature type="compositionally biased region" description="Low complexity" evidence="12">
    <location>
        <begin position="540"/>
        <end position="567"/>
    </location>
</feature>
<reference evidence="15" key="4">
    <citation type="journal article" date="2007" name="Genome Biol.">
        <title>Update of the Anopheles gambiae PEST genome assembly.</title>
        <authorList>
            <person name="Sharakhova M.V."/>
            <person name="Hammond M.P."/>
            <person name="Lobo N.F."/>
            <person name="Krzywinski J."/>
            <person name="Unger M.F."/>
            <person name="Hillenmeyer M.E."/>
            <person name="Bruggner R.V."/>
            <person name="Birney E."/>
            <person name="Collins F.H."/>
        </authorList>
    </citation>
    <scope>NUCLEOTIDE SEQUENCE</scope>
    <source>
        <strain evidence="15">PEST</strain>
    </source>
</reference>
<sequence length="1157" mass="123288">MQTVALFTMLWPKVNSLMIAEPHDQPSFGAIVGAYKSPVLVSPQAGAQQHPQEQQPQQQGIDNGGKQAADDSEPPDTGIIGPGARPVSERASPGASRAESDSADHRAREADDREATVPDASATHDTLTGGGTAEAGATSAASGNTPSVITSCSKVLLGTDPVKGPAYGAEQPLQEQEASPGSSSPPRFSTLQTVINSSSSVGGYPAAYQHHWPCDLTYKPVDHRPVSSPSSEPSAGELTRHPTPSRGAYIGEPDVASSPSQGHLAVVSHLNPLVCSTADPSLLGGMRGNLLSMYSSYASPLGGGPHHQHDHLDEATALHHHVQAQDAHLRGDDEMSAIHHHLHQQHHHQQQQQQHHAQHHHHHHDVVAQQHSIDDMIADTLKDEQCGMVDSYLTPTLVSDHHHHLGDSPTHHNVQQHHHHHQQQQHLSQHHLQQHGMHESKEYASMYHNNNDKSVINYNHAATIAAAHHQQQQQSDHHQQNTHTHTSSGGDSRSPEYSHAHDEYDGGLQSFTQLINVPRASDTAASMYHHRHPMSAESDAGAAAGATPNGGQTPTTTNTATSSPGPADHLVQLGGTGPQAGGPGAVLLHSVENGTGAQESGTVTGTDGSISLYDTLHTSVLAGGPSYGRCSFPSMQYFNGNPTDHLWSSGVSGLENDYMKGSLPAFQRIVSGTNTSRTNPYSAVSTSYAQQQNDTWSQHYDTGSIAYSVATSSTTPVTVNRRAAVAAAAAAAAVATTTTTHFPAAASLTALGLDADLFTEGRECVNCGAIQTPLWRRDGTGHYLCNACGLYHKMNGMNRPLVKQPRRLSSARRVGLQCSNCNTTNTSLWRRNQVGEPVCNACGLYYKLHNVNRPLAMKKDNIQSRKRKPKGSKNSDGNGKSNASNASANRQTNSSSSSLAETPKKTDGLKLMNIAENSSFDKLLPSSPSSEGSNQSPAHHNHMSPICYTQQVPSPITSTSSSGAIVSNSKYNNQQPKATNAFLLQSPTPMNMFVGSPTGGIGSGQHHHHQHHQSTAAAATGALSPVSYSMAGVGHGNNNGSIVSSKYQQSPPQSPEDMLYYDMLPADVNGSVDQHSLGTIVKMEPMGGNHYASYQQALHHEGHMVGTLGHGQHAPGAHNHSRSPSVADEESEQAHGQQEMIESKHNINRPTVVSMTR</sequence>
<comment type="caution">
    <text evidence="15">The sequence shown here is derived from an EMBL/GenBank/DDBJ whole genome shotgun (WGS) entry which is preliminary data.</text>
</comment>
<reference evidence="15" key="5">
    <citation type="submission" date="2011-05" db="EMBL/GenBank/DDBJ databases">
        <authorList>
            <consortium name="VectorBase"/>
        </authorList>
    </citation>
    <scope>NUCLEOTIDE SEQUENCE</scope>
    <source>
        <strain evidence="15">PEST</strain>
    </source>
</reference>
<keyword evidence="10" id="KW-0539">Nucleus</keyword>
<feature type="region of interest" description="Disordered" evidence="12">
    <location>
        <begin position="223"/>
        <end position="260"/>
    </location>
</feature>
<evidence type="ECO:0000256" key="7">
    <source>
        <dbReference type="ARBA" id="ARBA00023125"/>
    </source>
</evidence>
<feature type="region of interest" description="Disordered" evidence="12">
    <location>
        <begin position="856"/>
        <end position="907"/>
    </location>
</feature>
<feature type="compositionally biased region" description="Basic residues" evidence="12">
    <location>
        <begin position="340"/>
        <end position="349"/>
    </location>
</feature>
<feature type="region of interest" description="Disordered" evidence="12">
    <location>
        <begin position="163"/>
        <end position="190"/>
    </location>
</feature>
<evidence type="ECO:0000256" key="10">
    <source>
        <dbReference type="ARBA" id="ARBA00023242"/>
    </source>
</evidence>
<evidence type="ECO:0000313" key="15">
    <source>
        <dbReference type="EMBL" id="EGK96194.1"/>
    </source>
</evidence>
<feature type="compositionally biased region" description="Basic and acidic residues" evidence="12">
    <location>
        <begin position="98"/>
        <end position="116"/>
    </location>
</feature>
<feature type="compositionally biased region" description="Low complexity" evidence="12">
    <location>
        <begin position="134"/>
        <end position="145"/>
    </location>
</feature>
<dbReference type="Pfam" id="PF00320">
    <property type="entry name" value="GATA"/>
    <property type="match status" value="2"/>
</dbReference>
<dbReference type="FunFam" id="3.30.50.10:FF:000032">
    <property type="entry name" value="Transcription factor GATA-3"/>
    <property type="match status" value="1"/>
</dbReference>
<dbReference type="VEuPathDB" id="VectorBase:AGAP002238"/>